<dbReference type="InterPro" id="IPR050638">
    <property type="entry name" value="AA-Vitamin_Transporters"/>
</dbReference>
<dbReference type="GO" id="GO:0016020">
    <property type="term" value="C:membrane"/>
    <property type="evidence" value="ECO:0007669"/>
    <property type="project" value="UniProtKB-SubCell"/>
</dbReference>
<evidence type="ECO:0000256" key="2">
    <source>
        <dbReference type="ARBA" id="ARBA00007362"/>
    </source>
</evidence>
<evidence type="ECO:0000313" key="8">
    <source>
        <dbReference type="EMBL" id="QJA05585.1"/>
    </source>
</evidence>
<feature type="domain" description="EamA" evidence="7">
    <location>
        <begin position="7"/>
        <end position="139"/>
    </location>
</feature>
<evidence type="ECO:0000256" key="6">
    <source>
        <dbReference type="SAM" id="Phobius"/>
    </source>
</evidence>
<dbReference type="Pfam" id="PF00892">
    <property type="entry name" value="EamA"/>
    <property type="match status" value="1"/>
</dbReference>
<dbReference type="PANTHER" id="PTHR32322">
    <property type="entry name" value="INNER MEMBRANE TRANSPORTER"/>
    <property type="match status" value="1"/>
</dbReference>
<evidence type="ECO:0000256" key="5">
    <source>
        <dbReference type="ARBA" id="ARBA00023136"/>
    </source>
</evidence>
<proteinExistence type="inferred from homology"/>
<feature type="transmembrane region" description="Helical" evidence="6">
    <location>
        <begin position="95"/>
        <end position="117"/>
    </location>
</feature>
<feature type="transmembrane region" description="Helical" evidence="6">
    <location>
        <begin position="34"/>
        <end position="56"/>
    </location>
</feature>
<dbReference type="PANTHER" id="PTHR32322:SF2">
    <property type="entry name" value="EAMA DOMAIN-CONTAINING PROTEIN"/>
    <property type="match status" value="1"/>
</dbReference>
<dbReference type="RefSeq" id="WP_168718948.1">
    <property type="nucleotide sequence ID" value="NZ_CP042909.1"/>
</dbReference>
<evidence type="ECO:0000256" key="1">
    <source>
        <dbReference type="ARBA" id="ARBA00004141"/>
    </source>
</evidence>
<keyword evidence="9" id="KW-1185">Reference proteome</keyword>
<dbReference type="InterPro" id="IPR037185">
    <property type="entry name" value="EmrE-like"/>
</dbReference>
<dbReference type="EMBL" id="CP042909">
    <property type="protein sequence ID" value="QJA05585.1"/>
    <property type="molecule type" value="Genomic_DNA"/>
</dbReference>
<sequence length="142" mass="15063">MDGRIFLLWILTLLFWGTSPLLEKVALQAVPPLLALAVRTGVAALALALAVILTGEAGQLAELRLRDFLVLAGSGLLAGFLGMLTYFMLLKSGAASKIVPLTAAYPLVTALLALLFLREELTPARLLGILLTVSGLIILQRS</sequence>
<dbReference type="SUPFAM" id="SSF103481">
    <property type="entry name" value="Multidrug resistance efflux transporter EmrE"/>
    <property type="match status" value="1"/>
</dbReference>
<reference evidence="8 9" key="1">
    <citation type="submission" date="2019-08" db="EMBL/GenBank/DDBJ databases">
        <title>Complete genome sequence of Thermosulfurimonas marina SU872T, an anaerobic thermophilic chemolithoautotrophic bacterium isolated from a shallow marine hydrothermal vent.</title>
        <authorList>
            <person name="Allioux M."/>
            <person name="Jebbar M."/>
            <person name="Slobodkina G."/>
            <person name="Slobodkin A."/>
            <person name="Moalic Y."/>
            <person name="Frolova A."/>
            <person name="Shao Z."/>
            <person name="Alain K."/>
        </authorList>
    </citation>
    <scope>NUCLEOTIDE SEQUENCE [LARGE SCALE GENOMIC DNA]</scope>
    <source>
        <strain evidence="8 9">SU872</strain>
    </source>
</reference>
<accession>A0A6H1WQU0</accession>
<keyword evidence="5 6" id="KW-0472">Membrane</keyword>
<dbReference type="InterPro" id="IPR000620">
    <property type="entry name" value="EamA_dom"/>
</dbReference>
<dbReference type="AlphaFoldDB" id="A0A6H1WQU0"/>
<evidence type="ECO:0000256" key="3">
    <source>
        <dbReference type="ARBA" id="ARBA00022692"/>
    </source>
</evidence>
<protein>
    <submittedName>
        <fullName evidence="8">EamA family transporter</fullName>
    </submittedName>
</protein>
<evidence type="ECO:0000256" key="4">
    <source>
        <dbReference type="ARBA" id="ARBA00022989"/>
    </source>
</evidence>
<dbReference type="Gene3D" id="1.10.3730.20">
    <property type="match status" value="1"/>
</dbReference>
<dbReference type="KEGG" id="tmai:FVE67_01695"/>
<organism evidence="8 9">
    <name type="scientific">Thermosulfurimonas marina</name>
    <dbReference type="NCBI Taxonomy" id="2047767"/>
    <lineage>
        <taxon>Bacteria</taxon>
        <taxon>Pseudomonadati</taxon>
        <taxon>Thermodesulfobacteriota</taxon>
        <taxon>Thermodesulfobacteria</taxon>
        <taxon>Thermodesulfobacteriales</taxon>
        <taxon>Thermodesulfobacteriaceae</taxon>
        <taxon>Thermosulfurimonas</taxon>
    </lineage>
</organism>
<evidence type="ECO:0000259" key="7">
    <source>
        <dbReference type="Pfam" id="PF00892"/>
    </source>
</evidence>
<gene>
    <name evidence="8" type="ORF">FVE67_01695</name>
</gene>
<keyword evidence="4 6" id="KW-1133">Transmembrane helix</keyword>
<comment type="subcellular location">
    <subcellularLocation>
        <location evidence="1">Membrane</location>
        <topology evidence="1">Multi-pass membrane protein</topology>
    </subcellularLocation>
</comment>
<feature type="transmembrane region" description="Helical" evidence="6">
    <location>
        <begin position="124"/>
        <end position="140"/>
    </location>
</feature>
<dbReference type="Proteomes" id="UP000501253">
    <property type="component" value="Chromosome"/>
</dbReference>
<feature type="transmembrane region" description="Helical" evidence="6">
    <location>
        <begin position="68"/>
        <end position="89"/>
    </location>
</feature>
<keyword evidence="3 6" id="KW-0812">Transmembrane</keyword>
<evidence type="ECO:0000313" key="9">
    <source>
        <dbReference type="Proteomes" id="UP000501253"/>
    </source>
</evidence>
<comment type="similarity">
    <text evidence="2">Belongs to the EamA transporter family.</text>
</comment>
<name>A0A6H1WQU0_9BACT</name>